<accession>A0A1F6X1T5</accession>
<evidence type="ECO:0000256" key="4">
    <source>
        <dbReference type="ARBA" id="ARBA00022833"/>
    </source>
</evidence>
<evidence type="ECO:0000256" key="2">
    <source>
        <dbReference type="ARBA" id="ARBA00022723"/>
    </source>
</evidence>
<feature type="domain" description="Metallo-beta-lactamase" evidence="5">
    <location>
        <begin position="12"/>
        <end position="170"/>
    </location>
</feature>
<sequence length="192" mass="21858">MVFEQIKVGIMENFSYLIGDKKEGALIDPGWDSQKLLKIAGKKRLKINKVLLTHSHYDHLNDLEEITKETKAQVFIHQLETFENKNIEIKYIKDNDIINVGNIKIQVIHTPGHSRGSVCFLFDQKLLTGDTLFIGSIGRVDLEGGSEGEMFQSLKKLSELDNKIEVYPGHHYSDPLKSTIGQEKANNPFMKF</sequence>
<dbReference type="InterPro" id="IPR036866">
    <property type="entry name" value="RibonucZ/Hydroxyglut_hydro"/>
</dbReference>
<proteinExistence type="predicted"/>
<comment type="caution">
    <text evidence="6">The sequence shown here is derived from an EMBL/GenBank/DDBJ whole genome shotgun (WGS) entry which is preliminary data.</text>
</comment>
<dbReference type="InterPro" id="IPR001279">
    <property type="entry name" value="Metallo-B-lactamas"/>
</dbReference>
<keyword evidence="4" id="KW-0862">Zinc</keyword>
<dbReference type="EMBL" id="MFUP01000006">
    <property type="protein sequence ID" value="OGI88061.1"/>
    <property type="molecule type" value="Genomic_DNA"/>
</dbReference>
<gene>
    <name evidence="6" type="ORF">A2995_01770</name>
</gene>
<dbReference type="SMART" id="SM00849">
    <property type="entry name" value="Lactamase_B"/>
    <property type="match status" value="1"/>
</dbReference>
<dbReference type="GO" id="GO:0046872">
    <property type="term" value="F:metal ion binding"/>
    <property type="evidence" value="ECO:0007669"/>
    <property type="project" value="UniProtKB-KW"/>
</dbReference>
<keyword evidence="3" id="KW-0378">Hydrolase</keyword>
<dbReference type="PANTHER" id="PTHR46233:SF3">
    <property type="entry name" value="HYDROXYACYLGLUTATHIONE HYDROLASE GLOC"/>
    <property type="match status" value="1"/>
</dbReference>
<dbReference type="PANTHER" id="PTHR46233">
    <property type="entry name" value="HYDROXYACYLGLUTATHIONE HYDROLASE GLOC"/>
    <property type="match status" value="1"/>
</dbReference>
<dbReference type="Pfam" id="PF00753">
    <property type="entry name" value="Lactamase_B"/>
    <property type="match status" value="1"/>
</dbReference>
<organism evidence="6 7">
    <name type="scientific">Candidatus Nomurabacteria bacterium RIFCSPLOWO2_01_FULL_33_24</name>
    <dbReference type="NCBI Taxonomy" id="1801765"/>
    <lineage>
        <taxon>Bacteria</taxon>
        <taxon>Candidatus Nomuraibacteriota</taxon>
    </lineage>
</organism>
<dbReference type="AlphaFoldDB" id="A0A1F6X1T5"/>
<comment type="cofactor">
    <cofactor evidence="1">
        <name>Zn(2+)</name>
        <dbReference type="ChEBI" id="CHEBI:29105"/>
    </cofactor>
</comment>
<dbReference type="InterPro" id="IPR051453">
    <property type="entry name" value="MBL_Glyoxalase_II"/>
</dbReference>
<name>A0A1F6X1T5_9BACT</name>
<evidence type="ECO:0000313" key="7">
    <source>
        <dbReference type="Proteomes" id="UP000185809"/>
    </source>
</evidence>
<dbReference type="Proteomes" id="UP000185809">
    <property type="component" value="Unassembled WGS sequence"/>
</dbReference>
<evidence type="ECO:0000256" key="1">
    <source>
        <dbReference type="ARBA" id="ARBA00001947"/>
    </source>
</evidence>
<dbReference type="Gene3D" id="3.60.15.10">
    <property type="entry name" value="Ribonuclease Z/Hydroxyacylglutathione hydrolase-like"/>
    <property type="match status" value="1"/>
</dbReference>
<dbReference type="SUPFAM" id="SSF56281">
    <property type="entry name" value="Metallo-hydrolase/oxidoreductase"/>
    <property type="match status" value="1"/>
</dbReference>
<evidence type="ECO:0000313" key="6">
    <source>
        <dbReference type="EMBL" id="OGI88061.1"/>
    </source>
</evidence>
<evidence type="ECO:0000259" key="5">
    <source>
        <dbReference type="SMART" id="SM00849"/>
    </source>
</evidence>
<dbReference type="GO" id="GO:0016787">
    <property type="term" value="F:hydrolase activity"/>
    <property type="evidence" value="ECO:0007669"/>
    <property type="project" value="UniProtKB-KW"/>
</dbReference>
<reference evidence="6 7" key="1">
    <citation type="journal article" date="2016" name="Nat. Commun.">
        <title>Thousands of microbial genomes shed light on interconnected biogeochemical processes in an aquifer system.</title>
        <authorList>
            <person name="Anantharaman K."/>
            <person name="Brown C.T."/>
            <person name="Hug L.A."/>
            <person name="Sharon I."/>
            <person name="Castelle C.J."/>
            <person name="Probst A.J."/>
            <person name="Thomas B.C."/>
            <person name="Singh A."/>
            <person name="Wilkins M.J."/>
            <person name="Karaoz U."/>
            <person name="Brodie E.L."/>
            <person name="Williams K.H."/>
            <person name="Hubbard S.S."/>
            <person name="Banfield J.F."/>
        </authorList>
    </citation>
    <scope>NUCLEOTIDE SEQUENCE [LARGE SCALE GENOMIC DNA]</scope>
</reference>
<protein>
    <recommendedName>
        <fullName evidence="5">Metallo-beta-lactamase domain-containing protein</fullName>
    </recommendedName>
</protein>
<evidence type="ECO:0000256" key="3">
    <source>
        <dbReference type="ARBA" id="ARBA00022801"/>
    </source>
</evidence>
<keyword evidence="2" id="KW-0479">Metal-binding</keyword>